<sequence>MKIYKAILISAFLIICSCQEKQKKPNTKTQVLEDNKVQENKDDKHWSYMGETGPEHRAELEKQSDCNGDQQSPIDIIDFDVTKDPSLSPMSFHYSSNVKLHQITNNGHSIQYNFEAGDYIRVNNQKYELAQFHFHEASEHTINGVRYPLEMPLVHIGDEKKIAVLAIMAPEGANSEPFDFLEKYLPIKMGQTKQINTGFNLSMNLPEDKTYYMHKGSLTNTTLNPKCKLVYI</sequence>
<dbReference type="InterPro" id="IPR041891">
    <property type="entry name" value="Alpha_CA_prokaryot-like"/>
</dbReference>
<evidence type="ECO:0000259" key="8">
    <source>
        <dbReference type="PROSITE" id="PS51144"/>
    </source>
</evidence>
<dbReference type="STRING" id="1300341.I595_1722"/>
<dbReference type="SUPFAM" id="SSF51069">
    <property type="entry name" value="Carbonic anhydrase"/>
    <property type="match status" value="1"/>
</dbReference>
<dbReference type="EC" id="4.2.1.1" evidence="2"/>
<keyword evidence="3" id="KW-0479">Metal-binding</keyword>
<evidence type="ECO:0000256" key="3">
    <source>
        <dbReference type="ARBA" id="ARBA00022723"/>
    </source>
</evidence>
<evidence type="ECO:0000256" key="6">
    <source>
        <dbReference type="ARBA" id="ARBA00048348"/>
    </source>
</evidence>
<dbReference type="CDD" id="cd03124">
    <property type="entry name" value="alpha_CA_prokaryotic_like"/>
    <property type="match status" value="1"/>
</dbReference>
<feature type="compositionally biased region" description="Basic and acidic residues" evidence="7">
    <location>
        <begin position="31"/>
        <end position="46"/>
    </location>
</feature>
<feature type="domain" description="Alpha-carbonic anhydrase" evidence="8">
    <location>
        <begin position="44"/>
        <end position="232"/>
    </location>
</feature>
<comment type="caution">
    <text evidence="9">The sequence shown here is derived from an EMBL/GenBank/DDBJ whole genome shotgun (WGS) entry which is preliminary data.</text>
</comment>
<gene>
    <name evidence="9" type="ORF">I595_1722</name>
</gene>
<name>A0A0P7A5Z3_9FLAO</name>
<dbReference type="RefSeq" id="WP_245628250.1">
    <property type="nucleotide sequence ID" value="NZ_LDJX01000003.1"/>
</dbReference>
<dbReference type="PROSITE" id="PS51257">
    <property type="entry name" value="PROKAR_LIPOPROTEIN"/>
    <property type="match status" value="1"/>
</dbReference>
<dbReference type="GO" id="GO:0008270">
    <property type="term" value="F:zinc ion binding"/>
    <property type="evidence" value="ECO:0007669"/>
    <property type="project" value="InterPro"/>
</dbReference>
<comment type="catalytic activity">
    <reaction evidence="6">
        <text>hydrogencarbonate + H(+) = CO2 + H2O</text>
        <dbReference type="Rhea" id="RHEA:10748"/>
        <dbReference type="ChEBI" id="CHEBI:15377"/>
        <dbReference type="ChEBI" id="CHEBI:15378"/>
        <dbReference type="ChEBI" id="CHEBI:16526"/>
        <dbReference type="ChEBI" id="CHEBI:17544"/>
        <dbReference type="EC" id="4.2.1.1"/>
    </reaction>
</comment>
<dbReference type="PANTHER" id="PTHR18952:SF265">
    <property type="entry name" value="CARBONIC ANHYDRASE"/>
    <property type="match status" value="1"/>
</dbReference>
<dbReference type="SMART" id="SM01057">
    <property type="entry name" value="Carb_anhydrase"/>
    <property type="match status" value="1"/>
</dbReference>
<organism evidence="9 10">
    <name type="scientific">Croceitalea dokdonensis DOKDO 023</name>
    <dbReference type="NCBI Taxonomy" id="1300341"/>
    <lineage>
        <taxon>Bacteria</taxon>
        <taxon>Pseudomonadati</taxon>
        <taxon>Bacteroidota</taxon>
        <taxon>Flavobacteriia</taxon>
        <taxon>Flavobacteriales</taxon>
        <taxon>Flavobacteriaceae</taxon>
        <taxon>Croceitalea</taxon>
    </lineage>
</organism>
<evidence type="ECO:0000313" key="9">
    <source>
        <dbReference type="EMBL" id="KPM32073.1"/>
    </source>
</evidence>
<evidence type="ECO:0000313" key="10">
    <source>
        <dbReference type="Proteomes" id="UP000050280"/>
    </source>
</evidence>
<dbReference type="PANTHER" id="PTHR18952">
    <property type="entry name" value="CARBONIC ANHYDRASE"/>
    <property type="match status" value="1"/>
</dbReference>
<dbReference type="Pfam" id="PF00194">
    <property type="entry name" value="Carb_anhydrase"/>
    <property type="match status" value="1"/>
</dbReference>
<protein>
    <recommendedName>
        <fullName evidence="2">carbonic anhydrase</fullName>
        <ecNumber evidence="2">4.2.1.1</ecNumber>
    </recommendedName>
</protein>
<keyword evidence="10" id="KW-1185">Reference proteome</keyword>
<dbReference type="Gene3D" id="3.10.200.10">
    <property type="entry name" value="Alpha carbonic anhydrase"/>
    <property type="match status" value="1"/>
</dbReference>
<evidence type="ECO:0000256" key="7">
    <source>
        <dbReference type="SAM" id="MobiDB-lite"/>
    </source>
</evidence>
<keyword evidence="4" id="KW-0862">Zinc</keyword>
<dbReference type="Proteomes" id="UP000050280">
    <property type="component" value="Unassembled WGS sequence"/>
</dbReference>
<evidence type="ECO:0000256" key="4">
    <source>
        <dbReference type="ARBA" id="ARBA00022833"/>
    </source>
</evidence>
<accession>A0A0P7A5Z3</accession>
<dbReference type="InterPro" id="IPR036398">
    <property type="entry name" value="CA_dom_sf"/>
</dbReference>
<dbReference type="EMBL" id="LDJX01000003">
    <property type="protein sequence ID" value="KPM32073.1"/>
    <property type="molecule type" value="Genomic_DNA"/>
</dbReference>
<evidence type="ECO:0000256" key="1">
    <source>
        <dbReference type="ARBA" id="ARBA00010718"/>
    </source>
</evidence>
<dbReference type="PROSITE" id="PS51144">
    <property type="entry name" value="ALPHA_CA_2"/>
    <property type="match status" value="1"/>
</dbReference>
<reference evidence="9 10" key="1">
    <citation type="submission" date="2015-09" db="EMBL/GenBank/DDBJ databases">
        <title>Genome sequence of the marine flavobacterium Croceitalea dokdonensis DOKDO 023 that contains proton- and sodium-pumping rhodopsins.</title>
        <authorList>
            <person name="Kwon S.-K."/>
            <person name="Lee H.K."/>
            <person name="Kwak M.-J."/>
            <person name="Kim J.F."/>
        </authorList>
    </citation>
    <scope>NUCLEOTIDE SEQUENCE [LARGE SCALE GENOMIC DNA]</scope>
    <source>
        <strain evidence="9 10">DOKDO 023</strain>
    </source>
</reference>
<dbReference type="InterPro" id="IPR023561">
    <property type="entry name" value="Carbonic_anhydrase_a-class"/>
</dbReference>
<evidence type="ECO:0000256" key="5">
    <source>
        <dbReference type="ARBA" id="ARBA00023239"/>
    </source>
</evidence>
<keyword evidence="5" id="KW-0456">Lyase</keyword>
<dbReference type="AlphaFoldDB" id="A0A0P7A5Z3"/>
<comment type="similarity">
    <text evidence="1">Belongs to the alpha-carbonic anhydrase family.</text>
</comment>
<proteinExistence type="inferred from homology"/>
<feature type="region of interest" description="Disordered" evidence="7">
    <location>
        <begin position="25"/>
        <end position="51"/>
    </location>
</feature>
<dbReference type="GO" id="GO:0004089">
    <property type="term" value="F:carbonate dehydratase activity"/>
    <property type="evidence" value="ECO:0007669"/>
    <property type="project" value="UniProtKB-EC"/>
</dbReference>
<evidence type="ECO:0000256" key="2">
    <source>
        <dbReference type="ARBA" id="ARBA00012925"/>
    </source>
</evidence>
<dbReference type="InterPro" id="IPR001148">
    <property type="entry name" value="CA_dom"/>
</dbReference>